<keyword evidence="2" id="KW-1185">Reference proteome</keyword>
<dbReference type="AlphaFoldDB" id="A0A840S697"/>
<comment type="caution">
    <text evidence="1">The sequence shown here is derived from an EMBL/GenBank/DDBJ whole genome shotgun (WGS) entry which is preliminary data.</text>
</comment>
<dbReference type="OrthoDB" id="8737136at2"/>
<evidence type="ECO:0000313" key="2">
    <source>
        <dbReference type="Proteomes" id="UP000554837"/>
    </source>
</evidence>
<sequence>MIESRPVPKTDRRFSLNWTYLAAIAEGVSAIDLGALALRQMSDARQFAREYGYDMDSPAVQDYVRRIQQEAVGFVRSHFLAPEQAALLPACVAEPEDPLNLLLLASQRVHRFDAERAWACVLLKVMHGLFYIDNNLKLRHFEAIRQQVFAGLDALIHTEGEQQYLSDGQTWLPLVHLDRKRNKGRHSILLKLLQKPEYVAADIHDHLGLRLTLGTRIECLLALELLRRAHVVSVTNLEVSRTRNTLLDLAAAKAVFARYRALLERSSGHPTELLARMDAELAAQAQAQRRADNPHSAAEFSSLQLTVRKMIHLPTSEVGRMSVNALDDLLQGADDVSFFFAFEIQLMDAASFEKSQQGAASHEAYKKRQVDTARRRVFGPELEAWLREQG</sequence>
<dbReference type="RefSeq" id="WP_138854940.1">
    <property type="nucleotide sequence ID" value="NZ_CP040709.1"/>
</dbReference>
<evidence type="ECO:0000313" key="1">
    <source>
        <dbReference type="EMBL" id="MBB5205038.1"/>
    </source>
</evidence>
<accession>A0A840S697</accession>
<dbReference type="Proteomes" id="UP000554837">
    <property type="component" value="Unassembled WGS sequence"/>
</dbReference>
<protein>
    <submittedName>
        <fullName evidence="1">Uncharacterized protein (TIGR04562 family)</fullName>
    </submittedName>
</protein>
<dbReference type="NCBIfam" id="TIGR04552">
    <property type="entry name" value="TIGR04552 family protein"/>
    <property type="match status" value="1"/>
</dbReference>
<proteinExistence type="predicted"/>
<dbReference type="InterPro" id="IPR030824">
    <property type="entry name" value="CHP04562"/>
</dbReference>
<organism evidence="1 2">
    <name type="scientific">Inhella inkyongensis</name>
    <dbReference type="NCBI Taxonomy" id="392593"/>
    <lineage>
        <taxon>Bacteria</taxon>
        <taxon>Pseudomonadati</taxon>
        <taxon>Pseudomonadota</taxon>
        <taxon>Betaproteobacteria</taxon>
        <taxon>Burkholderiales</taxon>
        <taxon>Sphaerotilaceae</taxon>
        <taxon>Inhella</taxon>
    </lineage>
</organism>
<reference evidence="1 2" key="1">
    <citation type="submission" date="2020-08" db="EMBL/GenBank/DDBJ databases">
        <title>Genomic Encyclopedia of Type Strains, Phase IV (KMG-IV): sequencing the most valuable type-strain genomes for metagenomic binning, comparative biology and taxonomic classification.</title>
        <authorList>
            <person name="Goeker M."/>
        </authorList>
    </citation>
    <scope>NUCLEOTIDE SEQUENCE [LARGE SCALE GENOMIC DNA]</scope>
    <source>
        <strain evidence="1 2">DSM 23958</strain>
    </source>
</reference>
<gene>
    <name evidence="1" type="ORF">HNQ51_002357</name>
</gene>
<dbReference type="NCBIfam" id="TIGR04562">
    <property type="entry name" value="TIGR04552 family protein"/>
    <property type="match status" value="1"/>
</dbReference>
<dbReference type="EMBL" id="JACHHO010000003">
    <property type="protein sequence ID" value="MBB5205038.1"/>
    <property type="molecule type" value="Genomic_DNA"/>
</dbReference>
<name>A0A840S697_9BURK</name>